<evidence type="ECO:0000256" key="1">
    <source>
        <dbReference type="SAM" id="SignalP"/>
    </source>
</evidence>
<dbReference type="RefSeq" id="WP_143076368.1">
    <property type="nucleotide sequence ID" value="NZ_FOVP01000019.1"/>
</dbReference>
<gene>
    <name evidence="2" type="ORF">SAMN04487859_11983</name>
</gene>
<sequence length="99" mass="10906">MTFRHFYTLGLAALIVVGAVAVQANPVELGTGRMTYEVFEQTIEHADLESCPEEFDRDAQFCRMTLANGMAHVFVFDMAGDQAMAAIKSYDLSHGLPAF</sequence>
<keyword evidence="1" id="KW-0732">Signal</keyword>
<evidence type="ECO:0000313" key="3">
    <source>
        <dbReference type="Proteomes" id="UP000198599"/>
    </source>
</evidence>
<keyword evidence="3" id="KW-1185">Reference proteome</keyword>
<dbReference type="OrthoDB" id="7274522at2"/>
<proteinExistence type="predicted"/>
<accession>A0A1I5FDQ6</accession>
<dbReference type="EMBL" id="FOVP01000019">
    <property type="protein sequence ID" value="SFO21885.1"/>
    <property type="molecule type" value="Genomic_DNA"/>
</dbReference>
<dbReference type="Proteomes" id="UP000198599">
    <property type="component" value="Unassembled WGS sequence"/>
</dbReference>
<evidence type="ECO:0000313" key="2">
    <source>
        <dbReference type="EMBL" id="SFO21885.1"/>
    </source>
</evidence>
<feature type="chain" id="PRO_5011687939" evidence="1">
    <location>
        <begin position="25"/>
        <end position="99"/>
    </location>
</feature>
<reference evidence="3" key="1">
    <citation type="submission" date="2016-10" db="EMBL/GenBank/DDBJ databases">
        <authorList>
            <person name="Varghese N."/>
            <person name="Submissions S."/>
        </authorList>
    </citation>
    <scope>NUCLEOTIDE SEQUENCE [LARGE SCALE GENOMIC DNA]</scope>
    <source>
        <strain evidence="3">DSM 28463</strain>
    </source>
</reference>
<protein>
    <submittedName>
        <fullName evidence="2">Uncharacterized protein</fullName>
    </submittedName>
</protein>
<name>A0A1I5FDQ6_9RHOB</name>
<organism evidence="2 3">
    <name type="scientific">Roseovarius lutimaris</name>
    <dbReference type="NCBI Taxonomy" id="1005928"/>
    <lineage>
        <taxon>Bacteria</taxon>
        <taxon>Pseudomonadati</taxon>
        <taxon>Pseudomonadota</taxon>
        <taxon>Alphaproteobacteria</taxon>
        <taxon>Rhodobacterales</taxon>
        <taxon>Roseobacteraceae</taxon>
        <taxon>Roseovarius</taxon>
    </lineage>
</organism>
<dbReference type="AlphaFoldDB" id="A0A1I5FDQ6"/>
<feature type="signal peptide" evidence="1">
    <location>
        <begin position="1"/>
        <end position="24"/>
    </location>
</feature>